<evidence type="ECO:0000313" key="3">
    <source>
        <dbReference type="Proteomes" id="UP000779070"/>
    </source>
</evidence>
<proteinExistence type="predicted"/>
<dbReference type="RefSeq" id="WP_206372190.1">
    <property type="nucleotide sequence ID" value="NZ_CAWPTM010000128.1"/>
</dbReference>
<protein>
    <submittedName>
        <fullName evidence="2">Uncharacterized protein</fullName>
    </submittedName>
</protein>
<organism evidence="2 3">
    <name type="scientific">Vibrio neptunius</name>
    <dbReference type="NCBI Taxonomy" id="170651"/>
    <lineage>
        <taxon>Bacteria</taxon>
        <taxon>Pseudomonadati</taxon>
        <taxon>Pseudomonadota</taxon>
        <taxon>Gammaproteobacteria</taxon>
        <taxon>Vibrionales</taxon>
        <taxon>Vibrionaceae</taxon>
        <taxon>Vibrio</taxon>
    </lineage>
</organism>
<sequence>MLTAQPNKARDIKLVNRLKGLIMSPWYAVYRITVTDHKHIIEHKVDLKFSALLLDPGVTLARKKPSLPDHLHPPFHTTQTDPQPELVQHPSGSPALPHQVMVFTPQWGKLILAKLIANTL</sequence>
<dbReference type="EMBL" id="JAFHLB010000054">
    <property type="protein sequence ID" value="MBN3580547.1"/>
    <property type="molecule type" value="Genomic_DNA"/>
</dbReference>
<evidence type="ECO:0000313" key="2">
    <source>
        <dbReference type="EMBL" id="MBN3580547.1"/>
    </source>
</evidence>
<evidence type="ECO:0000256" key="1">
    <source>
        <dbReference type="SAM" id="MobiDB-lite"/>
    </source>
</evidence>
<gene>
    <name evidence="2" type="ORF">JYA62_23300</name>
</gene>
<dbReference type="Proteomes" id="UP000779070">
    <property type="component" value="Unassembled WGS sequence"/>
</dbReference>
<comment type="caution">
    <text evidence="2">The sequence shown here is derived from an EMBL/GenBank/DDBJ whole genome shotgun (WGS) entry which is preliminary data.</text>
</comment>
<feature type="region of interest" description="Disordered" evidence="1">
    <location>
        <begin position="66"/>
        <end position="92"/>
    </location>
</feature>
<keyword evidence="3" id="KW-1185">Reference proteome</keyword>
<name>A0ABS3A7U5_9VIBR</name>
<reference evidence="2 3" key="1">
    <citation type="submission" date="2021-02" db="EMBL/GenBank/DDBJ databases">
        <title>Draft Genome Sequences of 5 Vibrio neptunius Strains Isolated From of Bivalve Hatcheries.</title>
        <authorList>
            <person name="Galvis F."/>
            <person name="Barja J.L."/>
            <person name="Lemos M.L."/>
            <person name="Balado M."/>
        </authorList>
    </citation>
    <scope>NUCLEOTIDE SEQUENCE [LARGE SCALE GENOMIC DNA]</scope>
    <source>
        <strain evidence="2 3">PP-145.98</strain>
    </source>
</reference>
<accession>A0ABS3A7U5</accession>